<protein>
    <submittedName>
        <fullName evidence="2">Uncharacterized protein</fullName>
    </submittedName>
</protein>
<evidence type="ECO:0000256" key="1">
    <source>
        <dbReference type="SAM" id="MobiDB-lite"/>
    </source>
</evidence>
<organism evidence="2">
    <name type="scientific">Oryza sativa subsp. japonica</name>
    <name type="common">Rice</name>
    <dbReference type="NCBI Taxonomy" id="39947"/>
    <lineage>
        <taxon>Eukaryota</taxon>
        <taxon>Viridiplantae</taxon>
        <taxon>Streptophyta</taxon>
        <taxon>Embryophyta</taxon>
        <taxon>Tracheophyta</taxon>
        <taxon>Spermatophyta</taxon>
        <taxon>Magnoliopsida</taxon>
        <taxon>Liliopsida</taxon>
        <taxon>Poales</taxon>
        <taxon>Poaceae</taxon>
        <taxon>BOP clade</taxon>
        <taxon>Oryzoideae</taxon>
        <taxon>Oryzeae</taxon>
        <taxon>Oryzinae</taxon>
        <taxon>Oryza</taxon>
        <taxon>Oryza sativa</taxon>
    </lineage>
</organism>
<proteinExistence type="predicted"/>
<feature type="region of interest" description="Disordered" evidence="1">
    <location>
        <begin position="33"/>
        <end position="57"/>
    </location>
</feature>
<feature type="compositionally biased region" description="Basic and acidic residues" evidence="1">
    <location>
        <begin position="36"/>
        <end position="52"/>
    </location>
</feature>
<name>B9G2S2_ORYSJ</name>
<gene>
    <name evidence="2" type="ORF">OsJ_28795</name>
</gene>
<dbReference type="AlphaFoldDB" id="B9G2S2"/>
<reference evidence="2" key="2">
    <citation type="submission" date="2008-12" db="EMBL/GenBank/DDBJ databases">
        <title>Improved gene annotation of the rice (Oryza sativa) genomes.</title>
        <authorList>
            <person name="Wang J."/>
            <person name="Li R."/>
            <person name="Fan W."/>
            <person name="Huang Q."/>
            <person name="Zhang J."/>
            <person name="Zhou Y."/>
            <person name="Hu Y."/>
            <person name="Zi S."/>
            <person name="Li J."/>
            <person name="Ni P."/>
            <person name="Zheng H."/>
            <person name="Zhang Y."/>
            <person name="Zhao M."/>
            <person name="Hao Q."/>
            <person name="McDermott J."/>
            <person name="Samudrala R."/>
            <person name="Kristiansen K."/>
            <person name="Wong G.K.-S."/>
        </authorList>
    </citation>
    <scope>NUCLEOTIDE SEQUENCE</scope>
</reference>
<dbReference type="EMBL" id="CM000146">
    <property type="protein sequence ID" value="EEE69419.1"/>
    <property type="molecule type" value="Genomic_DNA"/>
</dbReference>
<reference evidence="2" key="1">
    <citation type="journal article" date="2005" name="PLoS Biol.">
        <title>The genomes of Oryza sativa: a history of duplications.</title>
        <authorList>
            <person name="Yu J."/>
            <person name="Wang J."/>
            <person name="Lin W."/>
            <person name="Li S."/>
            <person name="Li H."/>
            <person name="Zhou J."/>
            <person name="Ni P."/>
            <person name="Dong W."/>
            <person name="Hu S."/>
            <person name="Zeng C."/>
            <person name="Zhang J."/>
            <person name="Zhang Y."/>
            <person name="Li R."/>
            <person name="Xu Z."/>
            <person name="Li S."/>
            <person name="Li X."/>
            <person name="Zheng H."/>
            <person name="Cong L."/>
            <person name="Lin L."/>
            <person name="Yin J."/>
            <person name="Geng J."/>
            <person name="Li G."/>
            <person name="Shi J."/>
            <person name="Liu J."/>
            <person name="Lv H."/>
            <person name="Li J."/>
            <person name="Wang J."/>
            <person name="Deng Y."/>
            <person name="Ran L."/>
            <person name="Shi X."/>
            <person name="Wang X."/>
            <person name="Wu Q."/>
            <person name="Li C."/>
            <person name="Ren X."/>
            <person name="Wang J."/>
            <person name="Wang X."/>
            <person name="Li D."/>
            <person name="Liu D."/>
            <person name="Zhang X."/>
            <person name="Ji Z."/>
            <person name="Zhao W."/>
            <person name="Sun Y."/>
            <person name="Zhang Z."/>
            <person name="Bao J."/>
            <person name="Han Y."/>
            <person name="Dong L."/>
            <person name="Ji J."/>
            <person name="Chen P."/>
            <person name="Wu S."/>
            <person name="Liu J."/>
            <person name="Xiao Y."/>
            <person name="Bu D."/>
            <person name="Tan J."/>
            <person name="Yang L."/>
            <person name="Ye C."/>
            <person name="Zhang J."/>
            <person name="Xu J."/>
            <person name="Zhou Y."/>
            <person name="Yu Y."/>
            <person name="Zhang B."/>
            <person name="Zhuang S."/>
            <person name="Wei H."/>
            <person name="Liu B."/>
            <person name="Lei M."/>
            <person name="Yu H."/>
            <person name="Li Y."/>
            <person name="Xu H."/>
            <person name="Wei S."/>
            <person name="He X."/>
            <person name="Fang L."/>
            <person name="Zhang Z."/>
            <person name="Zhang Y."/>
            <person name="Huang X."/>
            <person name="Su Z."/>
            <person name="Tong W."/>
            <person name="Li J."/>
            <person name="Tong Z."/>
            <person name="Li S."/>
            <person name="Ye J."/>
            <person name="Wang L."/>
            <person name="Fang L."/>
            <person name="Lei T."/>
            <person name="Chen C."/>
            <person name="Chen H."/>
            <person name="Xu Z."/>
            <person name="Li H."/>
            <person name="Huang H."/>
            <person name="Zhang F."/>
            <person name="Xu H."/>
            <person name="Li N."/>
            <person name="Zhao C."/>
            <person name="Li S."/>
            <person name="Dong L."/>
            <person name="Huang Y."/>
            <person name="Li L."/>
            <person name="Xi Y."/>
            <person name="Qi Q."/>
            <person name="Li W."/>
            <person name="Zhang B."/>
            <person name="Hu W."/>
            <person name="Zhang Y."/>
            <person name="Tian X."/>
            <person name="Jiao Y."/>
            <person name="Liang X."/>
            <person name="Jin J."/>
            <person name="Gao L."/>
            <person name="Zheng W."/>
            <person name="Hao B."/>
            <person name="Liu S."/>
            <person name="Wang W."/>
            <person name="Yuan L."/>
            <person name="Cao M."/>
            <person name="McDermott J."/>
            <person name="Samudrala R."/>
            <person name="Wang J."/>
            <person name="Wong G.K."/>
            <person name="Yang H."/>
        </authorList>
    </citation>
    <scope>NUCLEOTIDE SEQUENCE [LARGE SCALE GENOMIC DNA]</scope>
</reference>
<dbReference type="Proteomes" id="UP000007752">
    <property type="component" value="Chromosome 9"/>
</dbReference>
<accession>B9G2S2</accession>
<sequence>MVPAPVDVKKKPSARLRMQRWEVEVGGRARWQMKAASEETRPDEVGDVRDEERHDEEEDLVVERTAIVLVCPGIAPLPLQLFTCIGVAAAFLVSYTRACLEAVWACGAKAAEHARHAHNIHDPLGAAEHHAWCAPRASFMPRAAPRALTSDEVRKL</sequence>
<evidence type="ECO:0000313" key="2">
    <source>
        <dbReference type="EMBL" id="EEE69419.1"/>
    </source>
</evidence>